<dbReference type="EMBL" id="JAAGJP010000048">
    <property type="protein sequence ID" value="NDS68767.1"/>
    <property type="molecule type" value="Genomic_DNA"/>
</dbReference>
<keyword evidence="7" id="KW-1133">Transmembrane helix</keyword>
<dbReference type="eggNOG" id="COG1560">
    <property type="taxonomic scope" value="Bacteria"/>
</dbReference>
<accession>A0A0B3WJ22</accession>
<dbReference type="EMBL" id="JAAGKH010000047">
    <property type="protein sequence ID" value="NDR89250.1"/>
    <property type="molecule type" value="Genomic_DNA"/>
</dbReference>
<keyword evidence="6 9" id="KW-0012">Acyltransferase</keyword>
<dbReference type="AlphaFoldDB" id="A0A0B3WJ22"/>
<evidence type="ECO:0000256" key="2">
    <source>
        <dbReference type="ARBA" id="ARBA00022475"/>
    </source>
</evidence>
<dbReference type="GO" id="GO:0009247">
    <property type="term" value="P:glycolipid biosynthetic process"/>
    <property type="evidence" value="ECO:0007669"/>
    <property type="project" value="UniProtKB-ARBA"/>
</dbReference>
<feature type="transmembrane region" description="Helical" evidence="7">
    <location>
        <begin position="12"/>
        <end position="29"/>
    </location>
</feature>
<name>A0A0B3WJ22_FRATU</name>
<evidence type="ECO:0000256" key="1">
    <source>
        <dbReference type="ARBA" id="ARBA00004533"/>
    </source>
</evidence>
<dbReference type="CDD" id="cd07984">
    <property type="entry name" value="LPLAT_LABLAT-like"/>
    <property type="match status" value="1"/>
</dbReference>
<evidence type="ECO:0000256" key="6">
    <source>
        <dbReference type="ARBA" id="ARBA00023315"/>
    </source>
</evidence>
<evidence type="ECO:0000256" key="4">
    <source>
        <dbReference type="ARBA" id="ARBA00022679"/>
    </source>
</evidence>
<keyword evidence="7" id="KW-0812">Transmembrane</keyword>
<evidence type="ECO:0000256" key="3">
    <source>
        <dbReference type="ARBA" id="ARBA00022519"/>
    </source>
</evidence>
<evidence type="ECO:0000313" key="8">
    <source>
        <dbReference type="EMBL" id="NDR89250.1"/>
    </source>
</evidence>
<gene>
    <name evidence="9" type="ORF">FWI86_07040</name>
    <name evidence="8" type="ORF">FWJ04_06390</name>
</gene>
<dbReference type="OMA" id="WRIERWF"/>
<organism evidence="9">
    <name type="scientific">Francisella tularensis subsp. holarctica</name>
    <dbReference type="NCBI Taxonomy" id="119857"/>
    <lineage>
        <taxon>Bacteria</taxon>
        <taxon>Pseudomonadati</taxon>
        <taxon>Pseudomonadota</taxon>
        <taxon>Gammaproteobacteria</taxon>
        <taxon>Thiotrichales</taxon>
        <taxon>Francisellaceae</taxon>
        <taxon>Francisella</taxon>
    </lineage>
</organism>
<dbReference type="KEGG" id="ftc:DA46_550"/>
<dbReference type="PIRSF" id="PIRSF026649">
    <property type="entry name" value="MsbB"/>
    <property type="match status" value="1"/>
</dbReference>
<dbReference type="Pfam" id="PF03279">
    <property type="entry name" value="Lip_A_acyltrans"/>
    <property type="match status" value="1"/>
</dbReference>
<dbReference type="HOGENOM" id="CLU_049421_1_0_6"/>
<evidence type="ECO:0000313" key="9">
    <source>
        <dbReference type="EMBL" id="NDS68767.1"/>
    </source>
</evidence>
<comment type="subcellular location">
    <subcellularLocation>
        <location evidence="1">Cell inner membrane</location>
    </subcellularLocation>
</comment>
<keyword evidence="2" id="KW-1003">Cell membrane</keyword>
<evidence type="ECO:0000256" key="7">
    <source>
        <dbReference type="SAM" id="Phobius"/>
    </source>
</evidence>
<dbReference type="KEGG" id="ftv:CH67_444"/>
<dbReference type="PANTHER" id="PTHR30606">
    <property type="entry name" value="LIPID A BIOSYNTHESIS LAUROYL ACYLTRANSFERASE"/>
    <property type="match status" value="1"/>
</dbReference>
<protein>
    <submittedName>
        <fullName evidence="9">Lysophospholipid acyltransferase family protein</fullName>
    </submittedName>
</protein>
<keyword evidence="3" id="KW-0997">Cell inner membrane</keyword>
<proteinExistence type="predicted"/>
<dbReference type="GO" id="GO:0005886">
    <property type="term" value="C:plasma membrane"/>
    <property type="evidence" value="ECO:0007669"/>
    <property type="project" value="UniProtKB-SubCell"/>
</dbReference>
<comment type="caution">
    <text evidence="9">The sequence shown here is derived from an EMBL/GenBank/DDBJ whole genome shotgun (WGS) entry which is preliminary data.</text>
</comment>
<reference evidence="9" key="2">
    <citation type="submission" date="2020-02" db="EMBL/GenBank/DDBJ databases">
        <title>Using affinity propagation clustering for identifying bacterial clades and subclades with whole-genome sequences of Francisella tularensis.</title>
        <authorList>
            <person name="Homeier-Bachmann T."/>
            <person name="Abdel-Glil M.Y."/>
            <person name="Hackbart A."/>
            <person name="Hotzel H."/>
            <person name="Tomaso H."/>
        </authorList>
    </citation>
    <scope>NUCLEOTIDE SEQUENCE</scope>
    <source>
        <strain evidence="9">15T0085</strain>
        <strain evidence="8">17T1429</strain>
    </source>
</reference>
<evidence type="ECO:0000256" key="5">
    <source>
        <dbReference type="ARBA" id="ARBA00023136"/>
    </source>
</evidence>
<dbReference type="GO" id="GO:0016746">
    <property type="term" value="F:acyltransferase activity"/>
    <property type="evidence" value="ECO:0007669"/>
    <property type="project" value="UniProtKB-KW"/>
</dbReference>
<dbReference type="PANTHER" id="PTHR30606:SF9">
    <property type="entry name" value="LIPID A BIOSYNTHESIS LAUROYLTRANSFERASE"/>
    <property type="match status" value="1"/>
</dbReference>
<sequence>MDKSLLKPKYWGIWIIIWIAKFIVNILPYKMLMRLAIGIGFLAKPLLKKRQQIAITNLKIAFPEKSDQEIKKLVDASYKSASMAGFESLISWFMTKKNFNKIPFDNDLRSFDEIHYDKDKTLLVLGFHFHCLEIAGRYIGENYSPFTVMYQYHNNPLMEYIITSSRKKYVTECFQRKNIIAVIKSLKRKVSMWYAPDQDFREHVVFAPFFGKLCTTLTVTPWLAEKTNATVIPAYYVRKPDLSGYSIITGEPIIFSGNDLEDAKLTNKILEEIIKKHPEQYLWQHRRYKTRPLGEEKIY</sequence>
<reference evidence="9" key="1">
    <citation type="submission" date="2019-08" db="EMBL/GenBank/DDBJ databases">
        <authorList>
            <person name="Busch A."/>
        </authorList>
    </citation>
    <scope>NUCLEOTIDE SEQUENCE</scope>
    <source>
        <strain evidence="9">15T0085</strain>
        <strain evidence="8">17T1429</strain>
    </source>
</reference>
<dbReference type="RefSeq" id="WP_003014184.1">
    <property type="nucleotide sequence ID" value="NZ_CP009693.1"/>
</dbReference>
<keyword evidence="4 9" id="KW-0808">Transferase</keyword>
<dbReference type="KEGG" id="ftz:CH68_179"/>
<dbReference type="InterPro" id="IPR004960">
    <property type="entry name" value="LipA_acyltrans"/>
</dbReference>
<keyword evidence="5 7" id="KW-0472">Membrane</keyword>